<organism evidence="2 3">
    <name type="scientific">Gemmata palustris</name>
    <dbReference type="NCBI Taxonomy" id="2822762"/>
    <lineage>
        <taxon>Bacteria</taxon>
        <taxon>Pseudomonadati</taxon>
        <taxon>Planctomycetota</taxon>
        <taxon>Planctomycetia</taxon>
        <taxon>Gemmatales</taxon>
        <taxon>Gemmataceae</taxon>
        <taxon>Gemmata</taxon>
    </lineage>
</organism>
<accession>A0ABS5BVT3</accession>
<sequence length="184" mass="18942">MSAILTTRCHRLADALAELKGNVRAALATELAGALGTAVRDVLVAALVDRLVAPTRSVPVRTPPGTAGWRDDEDEDRWGGSKDPWADPDDEPRDRFRSRYEPEEPDDVGTPPAVPAAAAVAVGVNVGRWWLAKKGSVPAAIGFGVLATGLGLAGGPVARAALAVLAAAADILVAESALARTDPA</sequence>
<proteinExistence type="predicted"/>
<protein>
    <submittedName>
        <fullName evidence="2">Uncharacterized protein</fullName>
    </submittedName>
</protein>
<evidence type="ECO:0000313" key="2">
    <source>
        <dbReference type="EMBL" id="MBP3957841.1"/>
    </source>
</evidence>
<evidence type="ECO:0000313" key="3">
    <source>
        <dbReference type="Proteomes" id="UP000676565"/>
    </source>
</evidence>
<name>A0ABS5BVT3_9BACT</name>
<keyword evidence="3" id="KW-1185">Reference proteome</keyword>
<dbReference type="RefSeq" id="WP_210657281.1">
    <property type="nucleotide sequence ID" value="NZ_JAGKQQ010000001.1"/>
</dbReference>
<gene>
    <name evidence="2" type="ORF">J8F10_21520</name>
</gene>
<reference evidence="2 3" key="1">
    <citation type="submission" date="2021-04" db="EMBL/GenBank/DDBJ databases">
        <authorList>
            <person name="Ivanova A."/>
        </authorList>
    </citation>
    <scope>NUCLEOTIDE SEQUENCE [LARGE SCALE GENOMIC DNA]</scope>
    <source>
        <strain evidence="2 3">G18</strain>
    </source>
</reference>
<feature type="region of interest" description="Disordered" evidence="1">
    <location>
        <begin position="57"/>
        <end position="112"/>
    </location>
</feature>
<comment type="caution">
    <text evidence="2">The sequence shown here is derived from an EMBL/GenBank/DDBJ whole genome shotgun (WGS) entry which is preliminary data.</text>
</comment>
<dbReference type="Proteomes" id="UP000676565">
    <property type="component" value="Unassembled WGS sequence"/>
</dbReference>
<evidence type="ECO:0000256" key="1">
    <source>
        <dbReference type="SAM" id="MobiDB-lite"/>
    </source>
</evidence>
<feature type="compositionally biased region" description="Basic and acidic residues" evidence="1">
    <location>
        <begin position="92"/>
        <end position="102"/>
    </location>
</feature>
<dbReference type="EMBL" id="JAGKQQ010000001">
    <property type="protein sequence ID" value="MBP3957841.1"/>
    <property type="molecule type" value="Genomic_DNA"/>
</dbReference>